<dbReference type="KEGG" id="pfj:MYCFIDRAFT_175075"/>
<dbReference type="RefSeq" id="XP_007926815.1">
    <property type="nucleotide sequence ID" value="XM_007928624.1"/>
</dbReference>
<feature type="region of interest" description="Disordered" evidence="1">
    <location>
        <begin position="529"/>
        <end position="549"/>
    </location>
</feature>
<feature type="domain" description="Gfd2/YDR514C-like C-terminal" evidence="2">
    <location>
        <begin position="262"/>
        <end position="435"/>
    </location>
</feature>
<dbReference type="PANTHER" id="PTHR28083">
    <property type="entry name" value="GOOD FOR FULL DBP5 ACTIVITY PROTEIN 2"/>
    <property type="match status" value="1"/>
</dbReference>
<dbReference type="InterPro" id="IPR040151">
    <property type="entry name" value="Gfd2/YDR514C-like"/>
</dbReference>
<dbReference type="OrthoDB" id="5953249at2759"/>
<name>M3B2M7_PSEFD</name>
<dbReference type="Pfam" id="PF21762">
    <property type="entry name" value="DEDDh_C"/>
    <property type="match status" value="1"/>
</dbReference>
<dbReference type="VEuPathDB" id="FungiDB:MYCFIDRAFT_175075"/>
<keyword evidence="4" id="KW-1185">Reference proteome</keyword>
<gene>
    <name evidence="3" type="ORF">MYCFIDRAFT_175075</name>
</gene>
<accession>M3B2M7</accession>
<dbReference type="GO" id="GO:0005634">
    <property type="term" value="C:nucleus"/>
    <property type="evidence" value="ECO:0007669"/>
    <property type="project" value="TreeGrafter"/>
</dbReference>
<evidence type="ECO:0000256" key="1">
    <source>
        <dbReference type="SAM" id="MobiDB-lite"/>
    </source>
</evidence>
<dbReference type="PANTHER" id="PTHR28083:SF1">
    <property type="entry name" value="GOOD FOR FULL DBP5 ACTIVITY PROTEIN 2"/>
    <property type="match status" value="1"/>
</dbReference>
<dbReference type="GeneID" id="19333317"/>
<dbReference type="AlphaFoldDB" id="M3B2M7"/>
<dbReference type="STRING" id="383855.M3B2M7"/>
<organism evidence="3 4">
    <name type="scientific">Pseudocercospora fijiensis (strain CIRAD86)</name>
    <name type="common">Black leaf streak disease fungus</name>
    <name type="synonym">Mycosphaerella fijiensis</name>
    <dbReference type="NCBI Taxonomy" id="383855"/>
    <lineage>
        <taxon>Eukaryota</taxon>
        <taxon>Fungi</taxon>
        <taxon>Dikarya</taxon>
        <taxon>Ascomycota</taxon>
        <taxon>Pezizomycotina</taxon>
        <taxon>Dothideomycetes</taxon>
        <taxon>Dothideomycetidae</taxon>
        <taxon>Mycosphaerellales</taxon>
        <taxon>Mycosphaerellaceae</taxon>
        <taxon>Pseudocercospora</taxon>
    </lineage>
</organism>
<evidence type="ECO:0000313" key="4">
    <source>
        <dbReference type="Proteomes" id="UP000016932"/>
    </source>
</evidence>
<evidence type="ECO:0000259" key="2">
    <source>
        <dbReference type="Pfam" id="PF21762"/>
    </source>
</evidence>
<proteinExistence type="predicted"/>
<dbReference type="HOGENOM" id="CLU_479897_0_0_1"/>
<evidence type="ECO:0000313" key="3">
    <source>
        <dbReference type="EMBL" id="EME83647.1"/>
    </source>
</evidence>
<protein>
    <recommendedName>
        <fullName evidence="2">Gfd2/YDR514C-like C-terminal domain-containing protein</fullName>
    </recommendedName>
</protein>
<dbReference type="eggNOG" id="ENOG502T6B6">
    <property type="taxonomic scope" value="Eukaryota"/>
</dbReference>
<dbReference type="Proteomes" id="UP000016932">
    <property type="component" value="Unassembled WGS sequence"/>
</dbReference>
<sequence length="568" mass="63082">MFVIRVEGTSLDSFVSEAISISIHFMHLQSIINCSLCYPLSIRSNDIESRDCTGELSVLPMLLVYIPTGILCQLPNSDPVSPDTSLTSTLGPSLFHQNDNGLSIPVLTDARGQKILKPSSLKSRRKAPKPPIALPVVSAPNEASVQPIKPLLSGRNRVAARRSTLLPLRTVSQQRLALLTAQSSVVPLPTPNLKNRTSFLARLSQSRVSPAVLRSLGLRRWIPGSGLLRSSRRRPEDCGDIYSLQSMLGLRAAESSLSNVTLLSLDLEWRPSPGSFQITEIGISVLKTKNIRGAAFGPYGHGWFAKMEHRTQSPTAAICFGTDHLDPKPIAPSLFASTQRLSHVQAREEIARVIASLDSDNDPGQLVIVGQSVEGDIQRLRRDPLYAIDMRKCSGADMPFHSILDTFDLARAARRRGTRFRTLRLSGIARTAGIDPKYWMKQRDLFGNVSALVGVHNASNDAAYALMTALLLGMRWNDLVGSEEKRMARARVWNTSRGTRLPAQVAVKTFTDEEWKACAPAARARKKRWRTHRDRRQARTEEAEMEETTTEIERPDWLQWITSLFSRT</sequence>
<reference evidence="3 4" key="1">
    <citation type="journal article" date="2012" name="PLoS Pathog.">
        <title>Diverse lifestyles and strategies of plant pathogenesis encoded in the genomes of eighteen Dothideomycetes fungi.</title>
        <authorList>
            <person name="Ohm R.A."/>
            <person name="Feau N."/>
            <person name="Henrissat B."/>
            <person name="Schoch C.L."/>
            <person name="Horwitz B.A."/>
            <person name="Barry K.W."/>
            <person name="Condon B.J."/>
            <person name="Copeland A.C."/>
            <person name="Dhillon B."/>
            <person name="Glaser F."/>
            <person name="Hesse C.N."/>
            <person name="Kosti I."/>
            <person name="LaButti K."/>
            <person name="Lindquist E.A."/>
            <person name="Lucas S."/>
            <person name="Salamov A.A."/>
            <person name="Bradshaw R.E."/>
            <person name="Ciuffetti L."/>
            <person name="Hamelin R.C."/>
            <person name="Kema G.H.J."/>
            <person name="Lawrence C."/>
            <person name="Scott J.A."/>
            <person name="Spatafora J.W."/>
            <person name="Turgeon B.G."/>
            <person name="de Wit P.J.G.M."/>
            <person name="Zhong S."/>
            <person name="Goodwin S.B."/>
            <person name="Grigoriev I.V."/>
        </authorList>
    </citation>
    <scope>NUCLEOTIDE SEQUENCE [LARGE SCALE GENOMIC DNA]</scope>
    <source>
        <strain evidence="3 4">CIRAD86</strain>
    </source>
</reference>
<dbReference type="InterPro" id="IPR048519">
    <property type="entry name" value="Gfd2/YDR514C-like_C"/>
</dbReference>
<dbReference type="EMBL" id="KB446558">
    <property type="protein sequence ID" value="EME83647.1"/>
    <property type="molecule type" value="Genomic_DNA"/>
</dbReference>